<evidence type="ECO:0000256" key="1">
    <source>
        <dbReference type="SAM" id="Phobius"/>
    </source>
</evidence>
<dbReference type="EMBL" id="BRXR01000001">
    <property type="protein sequence ID" value="GLC31187.1"/>
    <property type="molecule type" value="Genomic_DNA"/>
</dbReference>
<protein>
    <submittedName>
        <fullName evidence="2">Uncharacterized protein</fullName>
    </submittedName>
</protein>
<evidence type="ECO:0000313" key="2">
    <source>
        <dbReference type="EMBL" id="GLC31187.1"/>
    </source>
</evidence>
<proteinExistence type="predicted"/>
<reference evidence="2 3" key="1">
    <citation type="journal article" date="2024" name="Int. J. Syst. Evol. Microbiol.">
        <title>Clostridium omnivorum sp. nov., isolated from anoxic soil under the treatment of reductive soil disinfestation.</title>
        <authorList>
            <person name="Ueki A."/>
            <person name="Tonouchi A."/>
            <person name="Kaku N."/>
            <person name="Honma S."/>
            <person name="Ueki K."/>
        </authorList>
    </citation>
    <scope>NUCLEOTIDE SEQUENCE [LARGE SCALE GENOMIC DNA]</scope>
    <source>
        <strain evidence="2 3">E14</strain>
    </source>
</reference>
<feature type="transmembrane region" description="Helical" evidence="1">
    <location>
        <begin position="12"/>
        <end position="30"/>
    </location>
</feature>
<keyword evidence="3" id="KW-1185">Reference proteome</keyword>
<gene>
    <name evidence="2" type="ORF">bsdE14_25970</name>
</gene>
<accession>A0ABQ5N7M8</accession>
<sequence>MKVKSYFIKNYIVSIISITVMYGSVVYISILTKQFVGAFVIALLGLMLLNRRVILYEDRLVIFQLYKKLNIKFDSIKSFKVSEYKLMLSKVGIPTIYVKLKDKKKEAFFYSSYPRESIEEVIEFALKKNNTICVDSNIKAILKKEDIQT</sequence>
<keyword evidence="1" id="KW-1133">Transmembrane helix</keyword>
<comment type="caution">
    <text evidence="2">The sequence shown here is derived from an EMBL/GenBank/DDBJ whole genome shotgun (WGS) entry which is preliminary data.</text>
</comment>
<organism evidence="2 3">
    <name type="scientific">Clostridium omnivorum</name>
    <dbReference type="NCBI Taxonomy" id="1604902"/>
    <lineage>
        <taxon>Bacteria</taxon>
        <taxon>Bacillati</taxon>
        <taxon>Bacillota</taxon>
        <taxon>Clostridia</taxon>
        <taxon>Eubacteriales</taxon>
        <taxon>Clostridiaceae</taxon>
        <taxon>Clostridium</taxon>
    </lineage>
</organism>
<keyword evidence="1" id="KW-0812">Transmembrane</keyword>
<feature type="transmembrane region" description="Helical" evidence="1">
    <location>
        <begin position="36"/>
        <end position="54"/>
    </location>
</feature>
<evidence type="ECO:0000313" key="3">
    <source>
        <dbReference type="Proteomes" id="UP001208567"/>
    </source>
</evidence>
<dbReference type="RefSeq" id="WP_264850465.1">
    <property type="nucleotide sequence ID" value="NZ_BRXR01000001.1"/>
</dbReference>
<keyword evidence="1" id="KW-0472">Membrane</keyword>
<name>A0ABQ5N7M8_9CLOT</name>
<dbReference type="Proteomes" id="UP001208567">
    <property type="component" value="Unassembled WGS sequence"/>
</dbReference>